<name>A0ABX1PUW9_9RHOO</name>
<dbReference type="NCBIfam" id="TIGR03750">
    <property type="entry name" value="conj_TIGR03750"/>
    <property type="match status" value="1"/>
</dbReference>
<organism evidence="2 3">
    <name type="scientific">Aromatoleum anaerobium</name>
    <dbReference type="NCBI Taxonomy" id="182180"/>
    <lineage>
        <taxon>Bacteria</taxon>
        <taxon>Pseudomonadati</taxon>
        <taxon>Pseudomonadota</taxon>
        <taxon>Betaproteobacteria</taxon>
        <taxon>Rhodocyclales</taxon>
        <taxon>Rhodocyclaceae</taxon>
        <taxon>Aromatoleum</taxon>
    </lineage>
</organism>
<dbReference type="InterPro" id="IPR021877">
    <property type="entry name" value="DUF3487"/>
</dbReference>
<evidence type="ECO:0000313" key="3">
    <source>
        <dbReference type="Proteomes" id="UP000615989"/>
    </source>
</evidence>
<reference evidence="2" key="1">
    <citation type="submission" date="2019-12" db="EMBL/GenBank/DDBJ databases">
        <title>Comparative genomics gives insights into the taxonomy of the Azoarcus-Aromatoleum group and reveals separate origins of nif in the plant-associated Azoarcus and non-plant-associated Aromatoleum sub-groups.</title>
        <authorList>
            <person name="Lafos M."/>
            <person name="Maluk M."/>
            <person name="Batista M."/>
            <person name="Junghare M."/>
            <person name="Carmona M."/>
            <person name="Faoro H."/>
            <person name="Cruz L.M."/>
            <person name="Battistoni F."/>
            <person name="De Souza E."/>
            <person name="Pedrosa F."/>
            <person name="Chen W.-M."/>
            <person name="Poole P.S."/>
            <person name="Dixon R.A."/>
            <person name="James E.K."/>
        </authorList>
    </citation>
    <scope>NUCLEOTIDE SEQUENCE</scope>
    <source>
        <strain evidence="2">LuFRes1</strain>
    </source>
</reference>
<sequence length="144" mass="15886">MEPSSPLAQPDATFGAHGAPLPDRVNAEPAIIRGLSSTESVWVIGLAFLLWFPVSGVLGFAFRSLPMAVFVIVTGPLATAWLVSGQMATVKRNRPDYYYIHLALHRFASMHLIRSPFVTHSGAWEIGRTLPPVQDRKARRRPLL</sequence>
<accession>A0ABX1PUW9</accession>
<dbReference type="Proteomes" id="UP000615989">
    <property type="component" value="Unassembled WGS sequence"/>
</dbReference>
<keyword evidence="3" id="KW-1185">Reference proteome</keyword>
<protein>
    <submittedName>
        <fullName evidence="2">TIGR03750 family conjugal transfer protein</fullName>
    </submittedName>
</protein>
<evidence type="ECO:0000313" key="2">
    <source>
        <dbReference type="EMBL" id="NMG27062.1"/>
    </source>
</evidence>
<evidence type="ECO:0000256" key="1">
    <source>
        <dbReference type="SAM" id="Phobius"/>
    </source>
</evidence>
<feature type="transmembrane region" description="Helical" evidence="1">
    <location>
        <begin position="41"/>
        <end position="61"/>
    </location>
</feature>
<keyword evidence="1" id="KW-1133">Transmembrane helix</keyword>
<dbReference type="EMBL" id="WTVG01000127">
    <property type="protein sequence ID" value="NMG27062.1"/>
    <property type="molecule type" value="Genomic_DNA"/>
</dbReference>
<keyword evidence="1" id="KW-0472">Membrane</keyword>
<proteinExistence type="predicted"/>
<keyword evidence="1" id="KW-0812">Transmembrane</keyword>
<dbReference type="Pfam" id="PF11990">
    <property type="entry name" value="DUF3487"/>
    <property type="match status" value="1"/>
</dbReference>
<feature type="transmembrane region" description="Helical" evidence="1">
    <location>
        <begin position="67"/>
        <end position="84"/>
    </location>
</feature>
<dbReference type="RefSeq" id="WP_169120678.1">
    <property type="nucleotide sequence ID" value="NZ_WTVG02000040.1"/>
</dbReference>
<comment type="caution">
    <text evidence="2">The sequence shown here is derived from an EMBL/GenBank/DDBJ whole genome shotgun (WGS) entry which is preliminary data.</text>
</comment>
<gene>
    <name evidence="2" type="ORF">GO606_20655</name>
</gene>